<evidence type="ECO:0000256" key="2">
    <source>
        <dbReference type="ARBA" id="ARBA00023117"/>
    </source>
</evidence>
<dbReference type="KEGG" id="olu:OSTLU_16923"/>
<feature type="region of interest" description="Disordered" evidence="5">
    <location>
        <begin position="484"/>
        <end position="505"/>
    </location>
</feature>
<comment type="subcellular location">
    <subcellularLocation>
        <location evidence="1">Nucleus</location>
    </subcellularLocation>
</comment>
<evidence type="ECO:0000256" key="4">
    <source>
        <dbReference type="PROSITE-ProRule" id="PRU00035"/>
    </source>
</evidence>
<feature type="domain" description="Bromo" evidence="6">
    <location>
        <begin position="1422"/>
        <end position="1475"/>
    </location>
</feature>
<dbReference type="GeneID" id="5003872"/>
<feature type="compositionally biased region" description="Acidic residues" evidence="5">
    <location>
        <begin position="1140"/>
        <end position="1159"/>
    </location>
</feature>
<feature type="compositionally biased region" description="Acidic residues" evidence="5">
    <location>
        <begin position="32"/>
        <end position="71"/>
    </location>
</feature>
<dbReference type="Proteomes" id="UP000001568">
    <property type="component" value="Chromosome 9"/>
</dbReference>
<dbReference type="GO" id="GO:0051123">
    <property type="term" value="P:RNA polymerase II preinitiation complex assembly"/>
    <property type="evidence" value="ECO:0007669"/>
    <property type="project" value="TreeGrafter"/>
</dbReference>
<feature type="region of interest" description="Disordered" evidence="5">
    <location>
        <begin position="333"/>
        <end position="355"/>
    </location>
</feature>
<dbReference type="Pfam" id="PF12157">
    <property type="entry name" value="DUF3591"/>
    <property type="match status" value="1"/>
</dbReference>
<dbReference type="HOGENOM" id="CLU_246029_0_0_1"/>
<dbReference type="SMART" id="SM00297">
    <property type="entry name" value="BROMO"/>
    <property type="match status" value="1"/>
</dbReference>
<name>A4S369_OSTLU</name>
<feature type="region of interest" description="Disordered" evidence="5">
    <location>
        <begin position="1"/>
        <end position="106"/>
    </location>
</feature>
<feature type="compositionally biased region" description="Basic and acidic residues" evidence="5">
    <location>
        <begin position="260"/>
        <end position="271"/>
    </location>
</feature>
<evidence type="ECO:0000313" key="7">
    <source>
        <dbReference type="EMBL" id="ABO97954.1"/>
    </source>
</evidence>
<feature type="compositionally biased region" description="Low complexity" evidence="5">
    <location>
        <begin position="1550"/>
        <end position="1559"/>
    </location>
</feature>
<dbReference type="GO" id="GO:0005669">
    <property type="term" value="C:transcription factor TFIID complex"/>
    <property type="evidence" value="ECO:0007669"/>
    <property type="project" value="InterPro"/>
</dbReference>
<evidence type="ECO:0000259" key="6">
    <source>
        <dbReference type="PROSITE" id="PS50014"/>
    </source>
</evidence>
<dbReference type="GO" id="GO:0016251">
    <property type="term" value="F:RNA polymerase II general transcription initiation factor activity"/>
    <property type="evidence" value="ECO:0007669"/>
    <property type="project" value="InterPro"/>
</dbReference>
<feature type="compositionally biased region" description="Low complexity" evidence="5">
    <location>
        <begin position="85"/>
        <end position="101"/>
    </location>
</feature>
<feature type="region of interest" description="Disordered" evidence="5">
    <location>
        <begin position="1271"/>
        <end position="1291"/>
    </location>
</feature>
<dbReference type="Gramene" id="ABO97954">
    <property type="protein sequence ID" value="ABO97954"/>
    <property type="gene ID" value="OSTLU_16923"/>
</dbReference>
<feature type="region of interest" description="Disordered" evidence="5">
    <location>
        <begin position="1016"/>
        <end position="1037"/>
    </location>
</feature>
<dbReference type="PANTHER" id="PTHR13900">
    <property type="entry name" value="TRANSCRIPTION INITIATION FACTOR TFIID"/>
    <property type="match status" value="1"/>
</dbReference>
<dbReference type="PANTHER" id="PTHR13900:SF0">
    <property type="entry name" value="TRANSCRIPTION INITIATION FACTOR TFIID SUBUNIT 1"/>
    <property type="match status" value="1"/>
</dbReference>
<dbReference type="Gene3D" id="1.20.920.10">
    <property type="entry name" value="Bromodomain-like"/>
    <property type="match status" value="1"/>
</dbReference>
<reference evidence="7 8" key="1">
    <citation type="journal article" date="2007" name="Proc. Natl. Acad. Sci. U.S.A.">
        <title>The tiny eukaryote Ostreococcus provides genomic insights into the paradox of plankton speciation.</title>
        <authorList>
            <person name="Palenik B."/>
            <person name="Grimwood J."/>
            <person name="Aerts A."/>
            <person name="Rouze P."/>
            <person name="Salamov A."/>
            <person name="Putnam N."/>
            <person name="Dupont C."/>
            <person name="Jorgensen R."/>
            <person name="Derelle E."/>
            <person name="Rombauts S."/>
            <person name="Zhou K."/>
            <person name="Otillar R."/>
            <person name="Merchant S.S."/>
            <person name="Podell S."/>
            <person name="Gaasterland T."/>
            <person name="Napoli C."/>
            <person name="Gendler K."/>
            <person name="Manuell A."/>
            <person name="Tai V."/>
            <person name="Vallon O."/>
            <person name="Piganeau G."/>
            <person name="Jancek S."/>
            <person name="Heijde M."/>
            <person name="Jabbari K."/>
            <person name="Bowler C."/>
            <person name="Lohr M."/>
            <person name="Robbens S."/>
            <person name="Werner G."/>
            <person name="Dubchak I."/>
            <person name="Pazour G.J."/>
            <person name="Ren Q."/>
            <person name="Paulsen I."/>
            <person name="Delwiche C."/>
            <person name="Schmutz J."/>
            <person name="Rokhsar D."/>
            <person name="Van de Peer Y."/>
            <person name="Moreau H."/>
            <person name="Grigoriev I.V."/>
        </authorList>
    </citation>
    <scope>NUCLEOTIDE SEQUENCE [LARGE SCALE GENOMIC DNA]</scope>
    <source>
        <strain evidence="7 8">CCE9901</strain>
    </source>
</reference>
<evidence type="ECO:0000256" key="5">
    <source>
        <dbReference type="SAM" id="MobiDB-lite"/>
    </source>
</evidence>
<feature type="compositionally biased region" description="Basic and acidic residues" evidence="5">
    <location>
        <begin position="1021"/>
        <end position="1030"/>
    </location>
</feature>
<feature type="compositionally biased region" description="Basic and acidic residues" evidence="5">
    <location>
        <begin position="1273"/>
        <end position="1287"/>
    </location>
</feature>
<accession>A4S369</accession>
<feature type="compositionally biased region" description="Basic and acidic residues" evidence="5">
    <location>
        <begin position="165"/>
        <end position="186"/>
    </location>
</feature>
<feature type="compositionally biased region" description="Acidic residues" evidence="5">
    <location>
        <begin position="187"/>
        <end position="213"/>
    </location>
</feature>
<feature type="region of interest" description="Disordered" evidence="5">
    <location>
        <begin position="1341"/>
        <end position="1361"/>
    </location>
</feature>
<protein>
    <recommendedName>
        <fullName evidence="6">Bromo domain-containing protein</fullName>
    </recommendedName>
</protein>
<feature type="region of interest" description="Disordered" evidence="5">
    <location>
        <begin position="1519"/>
        <end position="1559"/>
    </location>
</feature>
<dbReference type="Pfam" id="PF00439">
    <property type="entry name" value="Bromodomain"/>
    <property type="match status" value="1"/>
</dbReference>
<dbReference type="InterPro" id="IPR040240">
    <property type="entry name" value="TAF1"/>
</dbReference>
<dbReference type="SUPFAM" id="SSF47370">
    <property type="entry name" value="Bromodomain"/>
    <property type="match status" value="1"/>
</dbReference>
<organism evidence="7 8">
    <name type="scientific">Ostreococcus lucimarinus (strain CCE9901)</name>
    <dbReference type="NCBI Taxonomy" id="436017"/>
    <lineage>
        <taxon>Eukaryota</taxon>
        <taxon>Viridiplantae</taxon>
        <taxon>Chlorophyta</taxon>
        <taxon>Mamiellophyceae</taxon>
        <taxon>Mamiellales</taxon>
        <taxon>Bathycoccaceae</taxon>
        <taxon>Ostreococcus</taxon>
    </lineage>
</organism>
<proteinExistence type="predicted"/>
<dbReference type="EMBL" id="CP000589">
    <property type="protein sequence ID" value="ABO97954.1"/>
    <property type="molecule type" value="Genomic_DNA"/>
</dbReference>
<keyword evidence="8" id="KW-1185">Reference proteome</keyword>
<keyword evidence="2 4" id="KW-0103">Bromodomain</keyword>
<dbReference type="InterPro" id="IPR036427">
    <property type="entry name" value="Bromodomain-like_sf"/>
</dbReference>
<sequence>MARADDDDDYDDDVDDDDRGRGATYADAGARDDDDDDDYDGASEDAMDASDDGDAYEDESESESEDDDYDEDVGKTKKRGKTGRTTRASGGAVVVVPTTTGRGERGVKVASVNADDALRAQLSGKQDPMAFVISSSVPETGEVLKFTSLLHNARDGRTYAAAFGDARRGAGEDDASKATNRRLDMEQREDDGGGSENDEDYDEDAEDGDEDDAAWFAKVDENFPLERYATLNPTLSDDEDDDEYYADNEAARPALDVGEAEARMKPRRGESGLENEEWERGVVWGADSDEDEEIRLAAVGIDTVGAFKKPRRGEETDLSSQVTVPSLPPATALASATSRSWGELDGESPSGGASSFDSAVSDYMRHLSLYGVVDEKQQSGDVDMTDANAARGAGEMLRMRNHDFANGRWLGDVEWEGKPRQVIDPHRKYILPKVQVNPNDPRLVLQYKGDLEATVWKWANAVMAPSWDLDPVNDIDEALNISMDDKYKEENEQTVDTGERPPRQGRIDGIQHAEFLLTSVPQLVRDPLNDYPAPRPMLRPPTVLPKHATASMKIKIAGSELQTFKVCIKSLNIHSAVINLKVRGTDTIGSVIPRIRKRWTDLDGPIHLYYPGSPKPNEKLNEEMTLVDAGLQAQVGLPIIYLVAPKVTFISEEAALAPLASDAVLAPPGAYKKPSDLSARSGTLMMVQYTEARPPLIAKPGMGAKKVVYYRRKTLGDQGARPYANATTTVIDLKPNAPSPFLAELPPGRGITALETSMFRAPLFQQAKSDDYVDFLLIRAPNGKLTLREAPSLHLAGQQEPHVEIPAPGSDMLKDFEERLVNATVLRYFLNLQAKGLIEPGTMPTVKSTDVAATLSHALSVRDVRKNIRRKICAVRRGAEANEDEYVLNPSYRFEHEKEVQRMATPEEVCAYESYRHAVAVLCKDRDRDEQERILRLSSLSLQQLKNAVTILIRHSEGKRKRQLENLELWLQIQPWAQTHEFLQASLGTKGILHLETSRRIQRLTGKFYNYIRRMTVPDPPEDRRPRREPGTVTGTNADLRKLTMPQAQRILENFGVEKEVILRLERWKRIGLIRELSGAATADGTNSHAGMARFARRLRVSEADQLKEIREHSDLLFKRQMKQYSQRHTRHEDSSSGGETDEDDSSSDSESESDSLADELEKQLEEKAAKDAPNEEDERAELEALRNALKDGSSIEPSVDPMKALAQGILVPGKKLKLKRVSTHIFPDGRSAKVEDDITEYAGEAWLQARAQGVEAADAATTAALIACGMDKPPEPPKEALERKELDDEETGLTPEARARYEMLRQRKRAKERVRRAGEKIKRLQSMGVTDEGADLANAQKSPGITPSERPAPVVPGPGGLKIKLGVSKKTMDKVFSSGATPQKKSTLGRKLPWDKVLIKVTESAMKHGTYGQVFTPAVTLSDYAKFVEQPMDLGAIMARLREGLYNDPSDWASDVKLIAVNAQAYHGSEEPVELRLDWVPGMAADMVNYIADQAKRHEADIKASFSDFSADSLRVARQGATAGGDSAPAEVKTEVPTEPAAPPKPLPKLKFSFGKKS</sequence>
<evidence type="ECO:0000256" key="3">
    <source>
        <dbReference type="ARBA" id="ARBA00023242"/>
    </source>
</evidence>
<dbReference type="STRING" id="436017.A4S369"/>
<dbReference type="eggNOG" id="KOG0008">
    <property type="taxonomic scope" value="Eukaryota"/>
</dbReference>
<feature type="region of interest" description="Disordered" evidence="5">
    <location>
        <begin position="162"/>
        <end position="216"/>
    </location>
</feature>
<dbReference type="InterPro" id="IPR001487">
    <property type="entry name" value="Bromodomain"/>
</dbReference>
<feature type="compositionally biased region" description="Acidic residues" evidence="5">
    <location>
        <begin position="1"/>
        <end position="17"/>
    </location>
</feature>
<dbReference type="GO" id="GO:0017025">
    <property type="term" value="F:TBP-class protein binding"/>
    <property type="evidence" value="ECO:0007669"/>
    <property type="project" value="InterPro"/>
</dbReference>
<gene>
    <name evidence="7" type="ORF">OSTLU_16923</name>
</gene>
<dbReference type="CDD" id="cd04369">
    <property type="entry name" value="Bromodomain"/>
    <property type="match status" value="1"/>
</dbReference>
<dbReference type="PRINTS" id="PR00503">
    <property type="entry name" value="BROMODOMAIN"/>
</dbReference>
<dbReference type="RefSeq" id="XP_001419661.1">
    <property type="nucleotide sequence ID" value="XM_001419624.1"/>
</dbReference>
<dbReference type="OrthoDB" id="21449at2759"/>
<keyword evidence="3" id="KW-0539">Nucleus</keyword>
<dbReference type="InterPro" id="IPR022591">
    <property type="entry name" value="TAF1_HAT_dom"/>
</dbReference>
<dbReference type="GO" id="GO:0004402">
    <property type="term" value="F:histone acetyltransferase activity"/>
    <property type="evidence" value="ECO:0007669"/>
    <property type="project" value="InterPro"/>
</dbReference>
<feature type="region of interest" description="Disordered" evidence="5">
    <location>
        <begin position="249"/>
        <end position="274"/>
    </location>
</feature>
<dbReference type="PROSITE" id="PS50014">
    <property type="entry name" value="BROMODOMAIN_2"/>
    <property type="match status" value="1"/>
</dbReference>
<evidence type="ECO:0000313" key="8">
    <source>
        <dbReference type="Proteomes" id="UP000001568"/>
    </source>
</evidence>
<feature type="region of interest" description="Disordered" evidence="5">
    <location>
        <begin position="1123"/>
        <end position="1160"/>
    </location>
</feature>
<evidence type="ECO:0000256" key="1">
    <source>
        <dbReference type="ARBA" id="ARBA00004123"/>
    </source>
</evidence>
<dbReference type="OMA" id="CAYESYR"/>